<dbReference type="Proteomes" id="UP001432128">
    <property type="component" value="Chromosome"/>
</dbReference>
<keyword evidence="1 3" id="KW-0378">Hydrolase</keyword>
<gene>
    <name evidence="3" type="ORF">OG579_02940</name>
</gene>
<reference evidence="3 4" key="1">
    <citation type="submission" date="2022-10" db="EMBL/GenBank/DDBJ databases">
        <title>The complete genomes of actinobacterial strains from the NBC collection.</title>
        <authorList>
            <person name="Joergensen T.S."/>
            <person name="Alvarez Arevalo M."/>
            <person name="Sterndorff E.B."/>
            <person name="Faurdal D."/>
            <person name="Vuksanovic O."/>
            <person name="Mourched A.-S."/>
            <person name="Charusanti P."/>
            <person name="Shaw S."/>
            <person name="Blin K."/>
            <person name="Weber T."/>
        </authorList>
    </citation>
    <scope>NUCLEOTIDE SEQUENCE [LARGE SCALE GENOMIC DNA]</scope>
    <source>
        <strain evidence="3 4">NBC_00319</strain>
    </source>
</reference>
<evidence type="ECO:0000313" key="3">
    <source>
        <dbReference type="EMBL" id="WUM20805.1"/>
    </source>
</evidence>
<evidence type="ECO:0000256" key="1">
    <source>
        <dbReference type="ARBA" id="ARBA00022801"/>
    </source>
</evidence>
<dbReference type="PRINTS" id="PR00412">
    <property type="entry name" value="EPOXHYDRLASE"/>
</dbReference>
<evidence type="ECO:0000259" key="2">
    <source>
        <dbReference type="Pfam" id="PF00561"/>
    </source>
</evidence>
<proteinExistence type="predicted"/>
<dbReference type="PRINTS" id="PR00111">
    <property type="entry name" value="ABHYDROLASE"/>
</dbReference>
<accession>A0AAU4K415</accession>
<dbReference type="SUPFAM" id="SSF53474">
    <property type="entry name" value="alpha/beta-Hydrolases"/>
    <property type="match status" value="1"/>
</dbReference>
<dbReference type="Pfam" id="PF00561">
    <property type="entry name" value="Abhydrolase_1"/>
    <property type="match status" value="1"/>
</dbReference>
<dbReference type="InterPro" id="IPR029058">
    <property type="entry name" value="AB_hydrolase_fold"/>
</dbReference>
<dbReference type="InterPro" id="IPR000639">
    <property type="entry name" value="Epox_hydrolase-like"/>
</dbReference>
<sequence>MTTDTTEMFEELRIPVNGTTVGVALTGPPTAPPVLFVHGWPHTWEVWRPVGSALAANGYRAIAPDMRGVGGSDPAQGPIDVSITARDALGVLDALDLTSATVVAIDAGVPTAVYAASIDPSRVSRLIVMEGVLPGIAGAEEFLSSGPPWWFGFHAVPGLAERVVAGREEEYLGWFLTGPSVRHDIGAAARSAFVSAYRGIDALRAGFELYRATGRNAELLRESLSARRLTMPVWSVEGGVVGNALSSQLAGVTETLTRAPIDDCGHIVPLEKPDELVDVLLDAHRR</sequence>
<dbReference type="GO" id="GO:0016787">
    <property type="term" value="F:hydrolase activity"/>
    <property type="evidence" value="ECO:0007669"/>
    <property type="project" value="UniProtKB-KW"/>
</dbReference>
<name>A0AAU4K415_9NOCA</name>
<dbReference type="RefSeq" id="WP_328858022.1">
    <property type="nucleotide sequence ID" value="NZ_CP108021.1"/>
</dbReference>
<evidence type="ECO:0000313" key="4">
    <source>
        <dbReference type="Proteomes" id="UP001432128"/>
    </source>
</evidence>
<dbReference type="EMBL" id="CP108021">
    <property type="protein sequence ID" value="WUM20805.1"/>
    <property type="molecule type" value="Genomic_DNA"/>
</dbReference>
<dbReference type="InterPro" id="IPR000073">
    <property type="entry name" value="AB_hydrolase_1"/>
</dbReference>
<protein>
    <submittedName>
        <fullName evidence="3">Alpha/beta hydrolase</fullName>
    </submittedName>
</protein>
<dbReference type="AlphaFoldDB" id="A0AAU4K415"/>
<dbReference type="Gene3D" id="3.40.50.1820">
    <property type="entry name" value="alpha/beta hydrolase"/>
    <property type="match status" value="1"/>
</dbReference>
<keyword evidence="4" id="KW-1185">Reference proteome</keyword>
<dbReference type="KEGG" id="whr:OG579_02940"/>
<feature type="domain" description="AB hydrolase-1" evidence="2">
    <location>
        <begin position="32"/>
        <end position="153"/>
    </location>
</feature>
<dbReference type="PANTHER" id="PTHR43329">
    <property type="entry name" value="EPOXIDE HYDROLASE"/>
    <property type="match status" value="1"/>
</dbReference>
<organism evidence="3 4">
    <name type="scientific">Williamsia herbipolensis</name>
    <dbReference type="NCBI Taxonomy" id="1603258"/>
    <lineage>
        <taxon>Bacteria</taxon>
        <taxon>Bacillati</taxon>
        <taxon>Actinomycetota</taxon>
        <taxon>Actinomycetes</taxon>
        <taxon>Mycobacteriales</taxon>
        <taxon>Nocardiaceae</taxon>
        <taxon>Williamsia</taxon>
    </lineage>
</organism>